<dbReference type="InterPro" id="IPR020635">
    <property type="entry name" value="Tyr_kinase_cat_dom"/>
</dbReference>
<evidence type="ECO:0000256" key="5">
    <source>
        <dbReference type="ARBA" id="ARBA00022777"/>
    </source>
</evidence>
<dbReference type="GO" id="GO:0043235">
    <property type="term" value="C:receptor complex"/>
    <property type="evidence" value="ECO:0007669"/>
    <property type="project" value="TreeGrafter"/>
</dbReference>
<dbReference type="Gene3D" id="1.10.510.10">
    <property type="entry name" value="Transferase(Phosphotransferase) domain 1"/>
    <property type="match status" value="1"/>
</dbReference>
<dbReference type="PROSITE" id="PS00109">
    <property type="entry name" value="PROTEIN_KINASE_TYR"/>
    <property type="match status" value="1"/>
</dbReference>
<dbReference type="InterPro" id="IPR002909">
    <property type="entry name" value="IPT_dom"/>
</dbReference>
<reference evidence="12" key="3">
    <citation type="submission" date="2023-05" db="EMBL/GenBank/DDBJ databases">
        <authorList>
            <person name="Smith C.H."/>
        </authorList>
    </citation>
    <scope>NUCLEOTIDE SEQUENCE</scope>
    <source>
        <strain evidence="12">CHS0354</strain>
        <tissue evidence="12">Mantle</tissue>
    </source>
</reference>
<keyword evidence="13" id="KW-1185">Reference proteome</keyword>
<dbReference type="PANTHER" id="PTHR24416:SF564">
    <property type="entry name" value="MACROPHAGE-STIMULATING PROTEIN RECEPTOR"/>
    <property type="match status" value="1"/>
</dbReference>
<feature type="binding site" evidence="9">
    <location>
        <position position="211"/>
    </location>
    <ligand>
        <name>ATP</name>
        <dbReference type="ChEBI" id="CHEBI:30616"/>
    </ligand>
</feature>
<comment type="catalytic activity">
    <reaction evidence="8">
        <text>L-tyrosyl-[protein] + ATP = O-phospho-L-tyrosyl-[protein] + ADP + H(+)</text>
        <dbReference type="Rhea" id="RHEA:10596"/>
        <dbReference type="Rhea" id="RHEA-COMP:10136"/>
        <dbReference type="Rhea" id="RHEA-COMP:20101"/>
        <dbReference type="ChEBI" id="CHEBI:15378"/>
        <dbReference type="ChEBI" id="CHEBI:30616"/>
        <dbReference type="ChEBI" id="CHEBI:46858"/>
        <dbReference type="ChEBI" id="CHEBI:61978"/>
        <dbReference type="ChEBI" id="CHEBI:456216"/>
        <dbReference type="EC" id="2.7.10.1"/>
    </reaction>
</comment>
<dbReference type="PROSITE" id="PS50011">
    <property type="entry name" value="PROTEIN_KINASE_DOM"/>
    <property type="match status" value="1"/>
</dbReference>
<keyword evidence="5" id="KW-0418">Kinase</keyword>
<dbReference type="GO" id="GO:0005524">
    <property type="term" value="F:ATP binding"/>
    <property type="evidence" value="ECO:0007669"/>
    <property type="project" value="UniProtKB-UniRule"/>
</dbReference>
<feature type="domain" description="Protein kinase" evidence="11">
    <location>
        <begin position="178"/>
        <end position="413"/>
    </location>
</feature>
<protein>
    <recommendedName>
        <fullName evidence="11">Protein kinase domain-containing protein</fullName>
    </recommendedName>
</protein>
<dbReference type="GO" id="GO:0004714">
    <property type="term" value="F:transmembrane receptor protein tyrosine kinase activity"/>
    <property type="evidence" value="ECO:0007669"/>
    <property type="project" value="UniProtKB-EC"/>
</dbReference>
<evidence type="ECO:0000256" key="4">
    <source>
        <dbReference type="ARBA" id="ARBA00022741"/>
    </source>
</evidence>
<accession>A0AAE0THX2</accession>
<dbReference type="SUPFAM" id="SSF56112">
    <property type="entry name" value="Protein kinase-like (PK-like)"/>
    <property type="match status" value="1"/>
</dbReference>
<dbReference type="InterPro" id="IPR050122">
    <property type="entry name" value="RTK"/>
</dbReference>
<organism evidence="12 13">
    <name type="scientific">Potamilus streckersoni</name>
    <dbReference type="NCBI Taxonomy" id="2493646"/>
    <lineage>
        <taxon>Eukaryota</taxon>
        <taxon>Metazoa</taxon>
        <taxon>Spiralia</taxon>
        <taxon>Lophotrochozoa</taxon>
        <taxon>Mollusca</taxon>
        <taxon>Bivalvia</taxon>
        <taxon>Autobranchia</taxon>
        <taxon>Heteroconchia</taxon>
        <taxon>Palaeoheterodonta</taxon>
        <taxon>Unionida</taxon>
        <taxon>Unionoidea</taxon>
        <taxon>Unionidae</taxon>
        <taxon>Ambleminae</taxon>
        <taxon>Lampsilini</taxon>
        <taxon>Potamilus</taxon>
    </lineage>
</organism>
<evidence type="ECO:0000256" key="8">
    <source>
        <dbReference type="ARBA" id="ARBA00051243"/>
    </source>
</evidence>
<evidence type="ECO:0000259" key="11">
    <source>
        <dbReference type="PROSITE" id="PS50011"/>
    </source>
</evidence>
<dbReference type="FunFam" id="1.10.510.10:FF:000554">
    <property type="entry name" value="Predicted protein"/>
    <property type="match status" value="1"/>
</dbReference>
<comment type="subcellular location">
    <subcellularLocation>
        <location evidence="1">Membrane</location>
        <topology evidence="1">Single-pass membrane protein</topology>
    </subcellularLocation>
</comment>
<dbReference type="InterPro" id="IPR001245">
    <property type="entry name" value="Ser-Thr/Tyr_kinase_cat_dom"/>
</dbReference>
<keyword evidence="4 9" id="KW-0547">Nucleotide-binding</keyword>
<keyword evidence="3" id="KW-0808">Transferase</keyword>
<dbReference type="InterPro" id="IPR017441">
    <property type="entry name" value="Protein_kinase_ATP_BS"/>
</dbReference>
<dbReference type="Proteomes" id="UP001195483">
    <property type="component" value="Unassembled WGS sequence"/>
</dbReference>
<evidence type="ECO:0000256" key="10">
    <source>
        <dbReference type="SAM" id="Phobius"/>
    </source>
</evidence>
<dbReference type="PROSITE" id="PS00107">
    <property type="entry name" value="PROTEIN_KINASE_ATP"/>
    <property type="match status" value="1"/>
</dbReference>
<dbReference type="Pfam" id="PF07714">
    <property type="entry name" value="PK_Tyr_Ser-Thr"/>
    <property type="match status" value="1"/>
</dbReference>
<dbReference type="GO" id="GO:0007399">
    <property type="term" value="P:nervous system development"/>
    <property type="evidence" value="ECO:0007669"/>
    <property type="project" value="TreeGrafter"/>
</dbReference>
<gene>
    <name evidence="12" type="ORF">CHS0354_008977</name>
</gene>
<dbReference type="GO" id="GO:0016477">
    <property type="term" value="P:cell migration"/>
    <property type="evidence" value="ECO:0007669"/>
    <property type="project" value="TreeGrafter"/>
</dbReference>
<sequence>MKVQSKQVLRRKEINATCLSGVSARDVKVWIGNGSCNEVVVSKSHISCKPPKEEQENASLIVKIGRNLSKQAGYFRYNQQAVQNPPPIVPDVKPIIIGVIVGFVVLVLIFFVLILVLKTREKNMQRKWQRQMDNLESKVIVECKEDNTDTSGASAPVIDKSTLAVLKDARLIINRNRLRVGDIIGKGHFGCVLTGYLTLPGDKVDILVAIKTLHKKNLRDIDVDAFLREIMIMKEFDHPNVLRLLGLCLGRNDMPLMVLPFMEHGDLLSYIRDDTNVPTVKDLVQFGVGIAEGMAYLSDHKFVHRDLAARNCMLDKELNVKVADFGLSREIYEREYYSSDNKKTKLPIRWMAPESMEKGTYSAKSDVWSYGIVLWELVTRGVTPYPEVDNWDIVRYLQKGRRLSQPQYCPDKL</sequence>
<feature type="transmembrane region" description="Helical" evidence="10">
    <location>
        <begin position="95"/>
        <end position="117"/>
    </location>
</feature>
<evidence type="ECO:0000256" key="2">
    <source>
        <dbReference type="ARBA" id="ARBA00022553"/>
    </source>
</evidence>
<dbReference type="InterPro" id="IPR000719">
    <property type="entry name" value="Prot_kinase_dom"/>
</dbReference>
<evidence type="ECO:0000256" key="3">
    <source>
        <dbReference type="ARBA" id="ARBA00022679"/>
    </source>
</evidence>
<evidence type="ECO:0000256" key="1">
    <source>
        <dbReference type="ARBA" id="ARBA00004167"/>
    </source>
</evidence>
<reference evidence="12" key="2">
    <citation type="journal article" date="2021" name="Genome Biol. Evol.">
        <title>Developing a high-quality reference genome for a parasitic bivalve with doubly uniparental inheritance (Bivalvia: Unionida).</title>
        <authorList>
            <person name="Smith C.H."/>
        </authorList>
    </citation>
    <scope>NUCLEOTIDE SEQUENCE</scope>
    <source>
        <strain evidence="12">CHS0354</strain>
        <tissue evidence="12">Mantle</tissue>
    </source>
</reference>
<dbReference type="Gene3D" id="3.30.200.20">
    <property type="entry name" value="Phosphorylase Kinase, domain 1"/>
    <property type="match status" value="1"/>
</dbReference>
<name>A0AAE0THX2_9BIVA</name>
<comment type="caution">
    <text evidence="12">The sequence shown here is derived from an EMBL/GenBank/DDBJ whole genome shotgun (WGS) entry which is preliminary data.</text>
</comment>
<dbReference type="GO" id="GO:0005886">
    <property type="term" value="C:plasma membrane"/>
    <property type="evidence" value="ECO:0007669"/>
    <property type="project" value="TreeGrafter"/>
</dbReference>
<keyword evidence="7" id="KW-0829">Tyrosine-protein kinase</keyword>
<keyword evidence="2" id="KW-0597">Phosphoprotein</keyword>
<feature type="non-terminal residue" evidence="12">
    <location>
        <position position="1"/>
    </location>
</feature>
<evidence type="ECO:0000313" key="12">
    <source>
        <dbReference type="EMBL" id="KAK3610541.1"/>
    </source>
</evidence>
<keyword evidence="10" id="KW-0812">Transmembrane</keyword>
<dbReference type="Pfam" id="PF01833">
    <property type="entry name" value="TIG"/>
    <property type="match status" value="1"/>
</dbReference>
<reference evidence="12" key="1">
    <citation type="journal article" date="2021" name="Genome Biol. Evol.">
        <title>A High-Quality Reference Genome for a Parasitic Bivalve with Doubly Uniparental Inheritance (Bivalvia: Unionida).</title>
        <authorList>
            <person name="Smith C.H."/>
        </authorList>
    </citation>
    <scope>NUCLEOTIDE SEQUENCE</scope>
    <source>
        <strain evidence="12">CHS0354</strain>
    </source>
</reference>
<dbReference type="SMART" id="SM00219">
    <property type="entry name" value="TyrKc"/>
    <property type="match status" value="1"/>
</dbReference>
<keyword evidence="10" id="KW-0472">Membrane</keyword>
<proteinExistence type="predicted"/>
<evidence type="ECO:0000256" key="6">
    <source>
        <dbReference type="ARBA" id="ARBA00022840"/>
    </source>
</evidence>
<keyword evidence="10" id="KW-1133">Transmembrane helix</keyword>
<dbReference type="EMBL" id="JAEAOA010000587">
    <property type="protein sequence ID" value="KAK3610541.1"/>
    <property type="molecule type" value="Genomic_DNA"/>
</dbReference>
<dbReference type="InterPro" id="IPR011009">
    <property type="entry name" value="Kinase-like_dom_sf"/>
</dbReference>
<evidence type="ECO:0000256" key="9">
    <source>
        <dbReference type="PROSITE-ProRule" id="PRU10141"/>
    </source>
</evidence>
<keyword evidence="6 9" id="KW-0067">ATP-binding</keyword>
<evidence type="ECO:0000256" key="7">
    <source>
        <dbReference type="ARBA" id="ARBA00023137"/>
    </source>
</evidence>
<dbReference type="InterPro" id="IPR008266">
    <property type="entry name" value="Tyr_kinase_AS"/>
</dbReference>
<evidence type="ECO:0000313" key="13">
    <source>
        <dbReference type="Proteomes" id="UP001195483"/>
    </source>
</evidence>
<dbReference type="GO" id="GO:0007169">
    <property type="term" value="P:cell surface receptor protein tyrosine kinase signaling pathway"/>
    <property type="evidence" value="ECO:0007669"/>
    <property type="project" value="TreeGrafter"/>
</dbReference>
<dbReference type="PANTHER" id="PTHR24416">
    <property type="entry name" value="TYROSINE-PROTEIN KINASE RECEPTOR"/>
    <property type="match status" value="1"/>
</dbReference>
<dbReference type="PRINTS" id="PR00109">
    <property type="entry name" value="TYRKINASE"/>
</dbReference>
<dbReference type="AlphaFoldDB" id="A0AAE0THX2"/>